<dbReference type="Pfam" id="PF02867">
    <property type="entry name" value="Ribonuc_red_lgC"/>
    <property type="match status" value="1"/>
</dbReference>
<name>X0SHE2_9ZZZZ</name>
<evidence type="ECO:0000256" key="6">
    <source>
        <dbReference type="ARBA" id="ARBA00022634"/>
    </source>
</evidence>
<evidence type="ECO:0000256" key="8">
    <source>
        <dbReference type="ARBA" id="ARBA00023002"/>
    </source>
</evidence>
<evidence type="ECO:0000256" key="7">
    <source>
        <dbReference type="ARBA" id="ARBA00022741"/>
    </source>
</evidence>
<reference evidence="16" key="1">
    <citation type="journal article" date="2014" name="Front. Microbiol.">
        <title>High frequency of phylogenetically diverse reductive dehalogenase-homologous genes in deep subseafloor sedimentary metagenomes.</title>
        <authorList>
            <person name="Kawai M."/>
            <person name="Futagami T."/>
            <person name="Toyoda A."/>
            <person name="Takaki Y."/>
            <person name="Nishi S."/>
            <person name="Hori S."/>
            <person name="Arai W."/>
            <person name="Tsubouchi T."/>
            <person name="Morono Y."/>
            <person name="Uchiyama I."/>
            <person name="Ito T."/>
            <person name="Fujiyama A."/>
            <person name="Inagaki F."/>
            <person name="Takami H."/>
        </authorList>
    </citation>
    <scope>NUCLEOTIDE SEQUENCE</scope>
    <source>
        <strain evidence="16">Expedition CK06-06</strain>
    </source>
</reference>
<feature type="domain" description="TSCPD" evidence="15">
    <location>
        <begin position="144"/>
        <end position="244"/>
    </location>
</feature>
<keyword evidence="6" id="KW-0237">DNA synthesis</keyword>
<comment type="caution">
    <text evidence="16">The sequence shown here is derived from an EMBL/GenBank/DDBJ whole genome shotgun (WGS) entry which is preliminary data.</text>
</comment>
<evidence type="ECO:0000259" key="14">
    <source>
        <dbReference type="Pfam" id="PF02867"/>
    </source>
</evidence>
<feature type="non-terminal residue" evidence="16">
    <location>
        <position position="1"/>
    </location>
</feature>
<dbReference type="GO" id="GO:0004748">
    <property type="term" value="F:ribonucleoside-diphosphate reductase activity, thioredoxin disulfide as acceptor"/>
    <property type="evidence" value="ECO:0007669"/>
    <property type="project" value="UniProtKB-EC"/>
</dbReference>
<dbReference type="SUPFAM" id="SSF51998">
    <property type="entry name" value="PFL-like glycyl radical enzymes"/>
    <property type="match status" value="1"/>
</dbReference>
<evidence type="ECO:0000256" key="11">
    <source>
        <dbReference type="ARBA" id="ARBA00033050"/>
    </source>
</evidence>
<comment type="function">
    <text evidence="10">Catalyzes the reduction of ribonucleotides to deoxyribonucleotides. May function to provide a pool of deoxyribonucleotide precursors for DNA repair during oxygen limitation and/or for immediate growth after restoration of oxygen.</text>
</comment>
<dbReference type="EMBL" id="BARS01007248">
    <property type="protein sequence ID" value="GAF80434.1"/>
    <property type="molecule type" value="Genomic_DNA"/>
</dbReference>
<evidence type="ECO:0000259" key="15">
    <source>
        <dbReference type="Pfam" id="PF12637"/>
    </source>
</evidence>
<dbReference type="EC" id="1.17.4.1" evidence="3"/>
<dbReference type="InterPro" id="IPR024434">
    <property type="entry name" value="TSCPD_dom"/>
</dbReference>
<dbReference type="Pfam" id="PF12637">
    <property type="entry name" value="TSCPD"/>
    <property type="match status" value="1"/>
</dbReference>
<feature type="compositionally biased region" description="Basic residues" evidence="13">
    <location>
        <begin position="136"/>
        <end position="145"/>
    </location>
</feature>
<proteinExistence type="inferred from homology"/>
<keyword evidence="9" id="KW-0170">Cobalt</keyword>
<evidence type="ECO:0000256" key="9">
    <source>
        <dbReference type="ARBA" id="ARBA00023285"/>
    </source>
</evidence>
<gene>
    <name evidence="16" type="ORF">S01H1_13987</name>
</gene>
<dbReference type="InterPro" id="IPR000788">
    <property type="entry name" value="RNR_lg_C"/>
</dbReference>
<dbReference type="AlphaFoldDB" id="X0SHE2"/>
<comment type="catalytic activity">
    <reaction evidence="12">
        <text>a 2'-deoxyribonucleoside 5'-diphosphate + [thioredoxin]-disulfide + H2O = a ribonucleoside 5'-diphosphate + [thioredoxin]-dithiol</text>
        <dbReference type="Rhea" id="RHEA:23252"/>
        <dbReference type="Rhea" id="RHEA-COMP:10698"/>
        <dbReference type="Rhea" id="RHEA-COMP:10700"/>
        <dbReference type="ChEBI" id="CHEBI:15377"/>
        <dbReference type="ChEBI" id="CHEBI:29950"/>
        <dbReference type="ChEBI" id="CHEBI:50058"/>
        <dbReference type="ChEBI" id="CHEBI:57930"/>
        <dbReference type="ChEBI" id="CHEBI:73316"/>
        <dbReference type="EC" id="1.17.4.1"/>
    </reaction>
</comment>
<sequence length="399" mass="42856">DYVLAEGTIEGAPHIREEHLAVFDCAFKPTKGKRSIGYMAHLKMMSAVQPFLSGAISKTINMPHEVTVQEIMDTYMAGWKLGLKAVAVYRDGSKRSQPLSTDKKRTQNKSGKKAESRNRITRGSGGREEAVFDGRPRRKRLPATRRSLTHKFDVSGHEGYLTVGLYENGEPGELFITMAKEGSTVGGMMDAFGTAISLTLQYGVPLQTMVDKFSHSRFEPSGITGNREIPFAKSIVDYIFRWLAMEFIPGYRQANGPQRTAKANLAGRAVVVGAAGAALSDAKPSGAISSRGNGDSGGNGGKANKEDPSSENVQAGVSASGASARLALPVAVEQDGTNVAVRVSPELAERYDHLAAMQAEHRRFQTDAPICDSCGAITVPNGRCYRCFNCGSSMGRANS</sequence>
<evidence type="ECO:0000256" key="13">
    <source>
        <dbReference type="SAM" id="MobiDB-lite"/>
    </source>
</evidence>
<protein>
    <recommendedName>
        <fullName evidence="4">Vitamin B12-dependent ribonucleotide reductase</fullName>
        <ecNumber evidence="3">1.17.4.1</ecNumber>
    </recommendedName>
    <alternativeName>
        <fullName evidence="11">Ribonucleoside-diphosphate reductase NrdJ</fullName>
    </alternativeName>
</protein>
<dbReference type="Gene3D" id="3.20.70.20">
    <property type="match status" value="1"/>
</dbReference>
<feature type="domain" description="Ribonucleotide reductase large subunit C-terminal" evidence="14">
    <location>
        <begin position="6"/>
        <end position="89"/>
    </location>
</feature>
<organism evidence="16">
    <name type="scientific">marine sediment metagenome</name>
    <dbReference type="NCBI Taxonomy" id="412755"/>
    <lineage>
        <taxon>unclassified sequences</taxon>
        <taxon>metagenomes</taxon>
        <taxon>ecological metagenomes</taxon>
    </lineage>
</organism>
<evidence type="ECO:0000313" key="16">
    <source>
        <dbReference type="EMBL" id="GAF80434.1"/>
    </source>
</evidence>
<dbReference type="InterPro" id="IPR050862">
    <property type="entry name" value="RdRp_reductase_class-2"/>
</dbReference>
<keyword evidence="8" id="KW-0560">Oxidoreductase</keyword>
<dbReference type="GO" id="GO:0031419">
    <property type="term" value="F:cobalamin binding"/>
    <property type="evidence" value="ECO:0007669"/>
    <property type="project" value="UniProtKB-KW"/>
</dbReference>
<accession>X0SHE2</accession>
<comment type="cofactor">
    <cofactor evidence="1">
        <name>adenosylcob(III)alamin</name>
        <dbReference type="ChEBI" id="CHEBI:18408"/>
    </cofactor>
</comment>
<evidence type="ECO:0000256" key="10">
    <source>
        <dbReference type="ARBA" id="ARBA00025437"/>
    </source>
</evidence>
<evidence type="ECO:0000256" key="12">
    <source>
        <dbReference type="ARBA" id="ARBA00047754"/>
    </source>
</evidence>
<feature type="region of interest" description="Disordered" evidence="13">
    <location>
        <begin position="282"/>
        <end position="316"/>
    </location>
</feature>
<feature type="compositionally biased region" description="Basic and acidic residues" evidence="13">
    <location>
        <begin position="125"/>
        <end position="135"/>
    </location>
</feature>
<dbReference type="GO" id="GO:0000166">
    <property type="term" value="F:nucleotide binding"/>
    <property type="evidence" value="ECO:0007669"/>
    <property type="project" value="UniProtKB-KW"/>
</dbReference>
<evidence type="ECO:0000256" key="3">
    <source>
        <dbReference type="ARBA" id="ARBA00012274"/>
    </source>
</evidence>
<keyword evidence="7" id="KW-0547">Nucleotide-binding</keyword>
<evidence type="ECO:0000256" key="2">
    <source>
        <dbReference type="ARBA" id="ARBA00007405"/>
    </source>
</evidence>
<feature type="non-terminal residue" evidence="16">
    <location>
        <position position="399"/>
    </location>
</feature>
<dbReference type="GO" id="GO:0071897">
    <property type="term" value="P:DNA biosynthetic process"/>
    <property type="evidence" value="ECO:0007669"/>
    <property type="project" value="UniProtKB-KW"/>
</dbReference>
<dbReference type="PANTHER" id="PTHR43371">
    <property type="entry name" value="VITAMIN B12-DEPENDENT RIBONUCLEOTIDE REDUCTASE"/>
    <property type="match status" value="1"/>
</dbReference>
<comment type="similarity">
    <text evidence="2">Belongs to the ribonucleoside diphosphate reductase class-2 family.</text>
</comment>
<keyword evidence="5" id="KW-0846">Cobalamin</keyword>
<evidence type="ECO:0000256" key="4">
    <source>
        <dbReference type="ARBA" id="ARBA00014409"/>
    </source>
</evidence>
<dbReference type="PANTHER" id="PTHR43371:SF1">
    <property type="entry name" value="RIBONUCLEOSIDE-DIPHOSPHATE REDUCTASE"/>
    <property type="match status" value="1"/>
</dbReference>
<evidence type="ECO:0000256" key="1">
    <source>
        <dbReference type="ARBA" id="ARBA00001922"/>
    </source>
</evidence>
<feature type="region of interest" description="Disordered" evidence="13">
    <location>
        <begin position="94"/>
        <end position="145"/>
    </location>
</feature>
<evidence type="ECO:0000256" key="5">
    <source>
        <dbReference type="ARBA" id="ARBA00022628"/>
    </source>
</evidence>